<sequence>MGSQGHRNEGGAPLPFVPDAASCMHIVDVADAVPSAGRRSGFLCILSESLDLDYFVLRLPLCCDPADRIRSVWRIRAAIRSPLFPSPSLDSCALTKPFPSPAVIKTGQFGLPGHGAPRTTSPGSSLVRPTQQPPWRVLVLDAEAKGEKSLPTIPALLNPHIAFSMVRAGPSTLAIRTSTAPNGAYSAQTPGRNHGLPQGCRTDAPMWFSAVFGLASHYVPAYTAPAKRNLFQSIRLPPASGGASVC</sequence>
<keyword evidence="2" id="KW-1185">Reference proteome</keyword>
<organism evidence="1 2">
    <name type="scientific">Colletotrichum plurivorum</name>
    <dbReference type="NCBI Taxonomy" id="2175906"/>
    <lineage>
        <taxon>Eukaryota</taxon>
        <taxon>Fungi</taxon>
        <taxon>Dikarya</taxon>
        <taxon>Ascomycota</taxon>
        <taxon>Pezizomycotina</taxon>
        <taxon>Sordariomycetes</taxon>
        <taxon>Hypocreomycetidae</taxon>
        <taxon>Glomerellales</taxon>
        <taxon>Glomerellaceae</taxon>
        <taxon>Colletotrichum</taxon>
        <taxon>Colletotrichum orchidearum species complex</taxon>
    </lineage>
</organism>
<accession>A0A8H6KKN1</accession>
<name>A0A8H6KKN1_9PEZI</name>
<gene>
    <name evidence="1" type="ORF">CPLU01_05623</name>
</gene>
<proteinExistence type="predicted"/>
<dbReference type="EMBL" id="WIGO01000060">
    <property type="protein sequence ID" value="KAF6833272.1"/>
    <property type="molecule type" value="Genomic_DNA"/>
</dbReference>
<dbReference type="AlphaFoldDB" id="A0A8H6KKN1"/>
<evidence type="ECO:0000313" key="2">
    <source>
        <dbReference type="Proteomes" id="UP000654918"/>
    </source>
</evidence>
<reference evidence="1" key="1">
    <citation type="journal article" date="2020" name="Phytopathology">
        <title>Genome Sequence Resources of Colletotrichum truncatum, C. plurivorum, C. musicola, and C. sojae: Four Species Pathogenic to Soybean (Glycine max).</title>
        <authorList>
            <person name="Rogerio F."/>
            <person name="Boufleur T.R."/>
            <person name="Ciampi-Guillardi M."/>
            <person name="Sukno S.A."/>
            <person name="Thon M.R."/>
            <person name="Massola Junior N.S."/>
            <person name="Baroncelli R."/>
        </authorList>
    </citation>
    <scope>NUCLEOTIDE SEQUENCE</scope>
    <source>
        <strain evidence="1">LFN00145</strain>
    </source>
</reference>
<dbReference type="Proteomes" id="UP000654918">
    <property type="component" value="Unassembled WGS sequence"/>
</dbReference>
<comment type="caution">
    <text evidence="1">The sequence shown here is derived from an EMBL/GenBank/DDBJ whole genome shotgun (WGS) entry which is preliminary data.</text>
</comment>
<protein>
    <submittedName>
        <fullName evidence="1">Uncharacterized protein</fullName>
    </submittedName>
</protein>
<evidence type="ECO:0000313" key="1">
    <source>
        <dbReference type="EMBL" id="KAF6833272.1"/>
    </source>
</evidence>